<comment type="caution">
    <text evidence="2">The sequence shown here is derived from an EMBL/GenBank/DDBJ whole genome shotgun (WGS) entry which is preliminary data.</text>
</comment>
<evidence type="ECO:0000256" key="1">
    <source>
        <dbReference type="SAM" id="MobiDB-lite"/>
    </source>
</evidence>
<evidence type="ECO:0000313" key="3">
    <source>
        <dbReference type="Proteomes" id="UP001583186"/>
    </source>
</evidence>
<proteinExistence type="predicted"/>
<evidence type="ECO:0000313" key="2">
    <source>
        <dbReference type="EMBL" id="KAL1895679.1"/>
    </source>
</evidence>
<dbReference type="EMBL" id="JAWCUI010000026">
    <property type="protein sequence ID" value="KAL1895679.1"/>
    <property type="molecule type" value="Genomic_DNA"/>
</dbReference>
<gene>
    <name evidence="2" type="ORF">Sste5346_005150</name>
</gene>
<organism evidence="2 3">
    <name type="scientific">Sporothrix stenoceras</name>
    <dbReference type="NCBI Taxonomy" id="5173"/>
    <lineage>
        <taxon>Eukaryota</taxon>
        <taxon>Fungi</taxon>
        <taxon>Dikarya</taxon>
        <taxon>Ascomycota</taxon>
        <taxon>Pezizomycotina</taxon>
        <taxon>Sordariomycetes</taxon>
        <taxon>Sordariomycetidae</taxon>
        <taxon>Ophiostomatales</taxon>
        <taxon>Ophiostomataceae</taxon>
        <taxon>Sporothrix</taxon>
    </lineage>
</organism>
<accession>A0ABR3Z5Z8</accession>
<sequence length="102" mass="11132">MINYASCARNPADRNVLDTDGMLMQCAPNLRLLELSGMVSSKTASEAQAHLNNVDELYLGHFPMTTTSFRRLTAAIGLRLADVSIDPPRQSPRPADNLDDTA</sequence>
<feature type="region of interest" description="Disordered" evidence="1">
    <location>
        <begin position="83"/>
        <end position="102"/>
    </location>
</feature>
<protein>
    <submittedName>
        <fullName evidence="2">Uncharacterized protein</fullName>
    </submittedName>
</protein>
<keyword evidence="3" id="KW-1185">Reference proteome</keyword>
<dbReference type="Proteomes" id="UP001583186">
    <property type="component" value="Unassembled WGS sequence"/>
</dbReference>
<name>A0ABR3Z5Z8_9PEZI</name>
<reference evidence="2 3" key="1">
    <citation type="journal article" date="2024" name="IMA Fungus">
        <title>IMA Genome - F19 : A genome assembly and annotation guide to empower mycologists, including annotated draft genome sequences of Ceratocystis pirilliformis, Diaporthe australafricana, Fusarium ophioides, Paecilomyces lecythidis, and Sporothrix stenoceras.</title>
        <authorList>
            <person name="Aylward J."/>
            <person name="Wilson A.M."/>
            <person name="Visagie C.M."/>
            <person name="Spraker J."/>
            <person name="Barnes I."/>
            <person name="Buitendag C."/>
            <person name="Ceriani C."/>
            <person name="Del Mar Angel L."/>
            <person name="du Plessis D."/>
            <person name="Fuchs T."/>
            <person name="Gasser K."/>
            <person name="Kramer D."/>
            <person name="Li W."/>
            <person name="Munsamy K."/>
            <person name="Piso A."/>
            <person name="Price J.L."/>
            <person name="Sonnekus B."/>
            <person name="Thomas C."/>
            <person name="van der Nest A."/>
            <person name="van Dijk A."/>
            <person name="van Heerden A."/>
            <person name="van Vuuren N."/>
            <person name="Yilmaz N."/>
            <person name="Duong T.A."/>
            <person name="van der Merwe N.A."/>
            <person name="Wingfield M.J."/>
            <person name="Wingfield B.D."/>
        </authorList>
    </citation>
    <scope>NUCLEOTIDE SEQUENCE [LARGE SCALE GENOMIC DNA]</scope>
    <source>
        <strain evidence="2 3">CMW 5346</strain>
    </source>
</reference>